<accession>A0A270B7C4</accession>
<gene>
    <name evidence="2" type="ORF">B9K05_12330</name>
</gene>
<evidence type="ECO:0000313" key="3">
    <source>
        <dbReference type="Proteomes" id="UP000216033"/>
    </source>
</evidence>
<evidence type="ECO:0000313" key="2">
    <source>
        <dbReference type="EMBL" id="PAL20878.1"/>
    </source>
</evidence>
<sequence>MKMKPLFRVSLCALAFSAASVPAAKAGGMFGGGTALDTSYCRFNPPRQTVVYVDDTDVVRNNIEWVKTLLAKLQQTLMPGERTTVVQLSPAHGQSKEIWSGCWPNVTTDQAKRLASESHFFSGNPMDSLKEQQGFFSRDFGKAITTIYNTSARTPADVEIDPAKPPKKSIVRSLASDGARYSSARGSIRAILYSDMAENSELGDVFVTPIPNTLDFGEKLGALLHRSVFYVFGVGNTIKDDGKTSDDIRKFWNEAFQSMAVNIGGFGSDLGITNAIPVHGATFEVTLKEGAQDLHGHMFLLTDRDGQLIDSWIGITRLRTVVINGNLHCASDTSQCSLTANTGSPLVTEGRNSETLSMKQSGSASLFSGGSSMQGTLGVPGSSVDLPISATTMTDE</sequence>
<feature type="chain" id="PRO_5012470418" evidence="1">
    <location>
        <begin position="27"/>
        <end position="396"/>
    </location>
</feature>
<organism evidence="2 3">
    <name type="scientific">Acetobacter syzygii</name>
    <dbReference type="NCBI Taxonomy" id="146476"/>
    <lineage>
        <taxon>Bacteria</taxon>
        <taxon>Pseudomonadati</taxon>
        <taxon>Pseudomonadota</taxon>
        <taxon>Alphaproteobacteria</taxon>
        <taxon>Acetobacterales</taxon>
        <taxon>Acetobacteraceae</taxon>
        <taxon>Acetobacter</taxon>
    </lineage>
</organism>
<protein>
    <submittedName>
        <fullName evidence="2">Uncharacterized protein</fullName>
    </submittedName>
</protein>
<keyword evidence="3" id="KW-1185">Reference proteome</keyword>
<keyword evidence="1" id="KW-0732">Signal</keyword>
<feature type="signal peptide" evidence="1">
    <location>
        <begin position="1"/>
        <end position="26"/>
    </location>
</feature>
<evidence type="ECO:0000256" key="1">
    <source>
        <dbReference type="SAM" id="SignalP"/>
    </source>
</evidence>
<dbReference type="EMBL" id="NDFP01000017">
    <property type="protein sequence ID" value="PAL20878.1"/>
    <property type="molecule type" value="Genomic_DNA"/>
</dbReference>
<name>A0A270B7C4_9PROT</name>
<dbReference type="Proteomes" id="UP000216033">
    <property type="component" value="Unassembled WGS sequence"/>
</dbReference>
<dbReference type="AlphaFoldDB" id="A0A270B7C4"/>
<comment type="caution">
    <text evidence="2">The sequence shown here is derived from an EMBL/GenBank/DDBJ whole genome shotgun (WGS) entry which is preliminary data.</text>
</comment>
<proteinExistence type="predicted"/>
<dbReference type="RefSeq" id="WP_095351893.1">
    <property type="nucleotide sequence ID" value="NZ_JABUNT010000017.1"/>
</dbReference>
<dbReference type="OrthoDB" id="7263460at2"/>
<reference evidence="2 3" key="1">
    <citation type="submission" date="2017-04" db="EMBL/GenBank/DDBJ databases">
        <title>Kefir bacterial isolates.</title>
        <authorList>
            <person name="Kim Y."/>
            <person name="Blasche S."/>
            <person name="Patil K.R."/>
        </authorList>
    </citation>
    <scope>NUCLEOTIDE SEQUENCE [LARGE SCALE GENOMIC DNA]</scope>
    <source>
        <strain evidence="2 3">KR-2</strain>
    </source>
</reference>